<dbReference type="Proteomes" id="UP001174936">
    <property type="component" value="Unassembled WGS sequence"/>
</dbReference>
<organism evidence="3 4">
    <name type="scientific">Cercophora newfieldiana</name>
    <dbReference type="NCBI Taxonomy" id="92897"/>
    <lineage>
        <taxon>Eukaryota</taxon>
        <taxon>Fungi</taxon>
        <taxon>Dikarya</taxon>
        <taxon>Ascomycota</taxon>
        <taxon>Pezizomycotina</taxon>
        <taxon>Sordariomycetes</taxon>
        <taxon>Sordariomycetidae</taxon>
        <taxon>Sordariales</taxon>
        <taxon>Lasiosphaeriaceae</taxon>
        <taxon>Cercophora</taxon>
    </lineage>
</organism>
<proteinExistence type="predicted"/>
<evidence type="ECO:0008006" key="5">
    <source>
        <dbReference type="Google" id="ProtNLM"/>
    </source>
</evidence>
<feature type="region of interest" description="Disordered" evidence="1">
    <location>
        <begin position="131"/>
        <end position="155"/>
    </location>
</feature>
<sequence>MCASGAAPRLNHWTGLVLIVGRGLPSVCAICDKRPAITRTPRCKAAPFLFVAASQARHALFLLHFQLPSFFSFAVTASFSLRCVVVQPGSRNLTFSSAGRPLRKVALQRCSEMLHSHSHVQHLVQAVFPLEKKRRKGEKKKRRAPKPKRKSAKGAAKLLWVAHEKKEAHFVGGSRPI</sequence>
<dbReference type="EMBL" id="JAULSV010000006">
    <property type="protein sequence ID" value="KAK0642127.1"/>
    <property type="molecule type" value="Genomic_DNA"/>
</dbReference>
<evidence type="ECO:0000313" key="3">
    <source>
        <dbReference type="EMBL" id="KAK0642127.1"/>
    </source>
</evidence>
<accession>A0AA40CKV0</accession>
<feature type="compositionally biased region" description="Basic residues" evidence="1">
    <location>
        <begin position="132"/>
        <end position="152"/>
    </location>
</feature>
<reference evidence="3" key="1">
    <citation type="submission" date="2023-06" db="EMBL/GenBank/DDBJ databases">
        <title>Genome-scale phylogeny and comparative genomics of the fungal order Sordariales.</title>
        <authorList>
            <consortium name="Lawrence Berkeley National Laboratory"/>
            <person name="Hensen N."/>
            <person name="Bonometti L."/>
            <person name="Westerberg I."/>
            <person name="Brannstrom I.O."/>
            <person name="Guillou S."/>
            <person name="Cros-Aarteil S."/>
            <person name="Calhoun S."/>
            <person name="Haridas S."/>
            <person name="Kuo A."/>
            <person name="Mondo S."/>
            <person name="Pangilinan J."/>
            <person name="Riley R."/>
            <person name="Labutti K."/>
            <person name="Andreopoulos B."/>
            <person name="Lipzen A."/>
            <person name="Chen C."/>
            <person name="Yanf M."/>
            <person name="Daum C."/>
            <person name="Ng V."/>
            <person name="Clum A."/>
            <person name="Steindorff A."/>
            <person name="Ohm R."/>
            <person name="Martin F."/>
            <person name="Silar P."/>
            <person name="Natvig D."/>
            <person name="Lalanne C."/>
            <person name="Gautier V."/>
            <person name="Ament-Velasquez S.L."/>
            <person name="Kruys A."/>
            <person name="Hutchinson M.I."/>
            <person name="Powell A.J."/>
            <person name="Barry K."/>
            <person name="Miller A.N."/>
            <person name="Grigoriev I.V."/>
            <person name="Debuchy R."/>
            <person name="Gladieux P."/>
            <person name="Thoren M.H."/>
            <person name="Johannesson H."/>
        </authorList>
    </citation>
    <scope>NUCLEOTIDE SEQUENCE</scope>
    <source>
        <strain evidence="3">SMH2532-1</strain>
    </source>
</reference>
<comment type="caution">
    <text evidence="3">The sequence shown here is derived from an EMBL/GenBank/DDBJ whole genome shotgun (WGS) entry which is preliminary data.</text>
</comment>
<feature type="signal peptide" evidence="2">
    <location>
        <begin position="1"/>
        <end position="29"/>
    </location>
</feature>
<evidence type="ECO:0000256" key="1">
    <source>
        <dbReference type="SAM" id="MobiDB-lite"/>
    </source>
</evidence>
<evidence type="ECO:0000256" key="2">
    <source>
        <dbReference type="SAM" id="SignalP"/>
    </source>
</evidence>
<gene>
    <name evidence="3" type="ORF">B0T16DRAFT_225252</name>
</gene>
<feature type="chain" id="PRO_5041354423" description="Transmembrane protein" evidence="2">
    <location>
        <begin position="30"/>
        <end position="177"/>
    </location>
</feature>
<name>A0AA40CKV0_9PEZI</name>
<dbReference type="AlphaFoldDB" id="A0AA40CKV0"/>
<evidence type="ECO:0000313" key="4">
    <source>
        <dbReference type="Proteomes" id="UP001174936"/>
    </source>
</evidence>
<protein>
    <recommendedName>
        <fullName evidence="5">Transmembrane protein</fullName>
    </recommendedName>
</protein>
<keyword evidence="4" id="KW-1185">Reference proteome</keyword>
<keyword evidence="2" id="KW-0732">Signal</keyword>